<organism evidence="2 3">
    <name type="scientific">Streptomyces chumphonensis</name>
    <dbReference type="NCBI Taxonomy" id="1214925"/>
    <lineage>
        <taxon>Bacteria</taxon>
        <taxon>Bacillati</taxon>
        <taxon>Actinomycetota</taxon>
        <taxon>Actinomycetes</taxon>
        <taxon>Kitasatosporales</taxon>
        <taxon>Streptomycetaceae</taxon>
        <taxon>Streptomyces</taxon>
    </lineage>
</organism>
<name>A0A927EX06_9ACTN</name>
<dbReference type="AlphaFoldDB" id="A0A927EX06"/>
<keyword evidence="1" id="KW-1133">Transmembrane helix</keyword>
<dbReference type="Proteomes" id="UP000632289">
    <property type="component" value="Unassembled WGS sequence"/>
</dbReference>
<dbReference type="EMBL" id="JACXYU010000001">
    <property type="protein sequence ID" value="MBD3930953.1"/>
    <property type="molecule type" value="Genomic_DNA"/>
</dbReference>
<protein>
    <submittedName>
        <fullName evidence="2">Uncharacterized protein</fullName>
    </submittedName>
</protein>
<reference evidence="2" key="1">
    <citation type="submission" date="2020-09" db="EMBL/GenBank/DDBJ databases">
        <title>Secondary metabolite and genome analysis of marine Streptomyces chumphonensis KK1-2T.</title>
        <authorList>
            <person name="Phongsopitanun W."/>
            <person name="Kanchanasin P."/>
            <person name="Pittayakhajonwut P."/>
            <person name="Suwanborirux K."/>
            <person name="Tanasupawat S."/>
        </authorList>
    </citation>
    <scope>NUCLEOTIDE SEQUENCE</scope>
    <source>
        <strain evidence="2">KK1-2</strain>
    </source>
</reference>
<dbReference type="RefSeq" id="WP_191208168.1">
    <property type="nucleotide sequence ID" value="NZ_BAABKL010000039.1"/>
</dbReference>
<keyword evidence="1" id="KW-0812">Transmembrane</keyword>
<accession>A0A927EX06</accession>
<keyword evidence="1" id="KW-0472">Membrane</keyword>
<feature type="transmembrane region" description="Helical" evidence="1">
    <location>
        <begin position="34"/>
        <end position="58"/>
    </location>
</feature>
<gene>
    <name evidence="2" type="ORF">IF129_05175</name>
</gene>
<evidence type="ECO:0000313" key="3">
    <source>
        <dbReference type="Proteomes" id="UP000632289"/>
    </source>
</evidence>
<sequence>MTCDRLVCANCAGPVNEARCSVCRAQRARRHRDGLSAAVTPAMLLALLVALLSVALAAREMAL</sequence>
<evidence type="ECO:0000313" key="2">
    <source>
        <dbReference type="EMBL" id="MBD3930953.1"/>
    </source>
</evidence>
<keyword evidence="3" id="KW-1185">Reference proteome</keyword>
<comment type="caution">
    <text evidence="2">The sequence shown here is derived from an EMBL/GenBank/DDBJ whole genome shotgun (WGS) entry which is preliminary data.</text>
</comment>
<evidence type="ECO:0000256" key="1">
    <source>
        <dbReference type="SAM" id="Phobius"/>
    </source>
</evidence>
<proteinExistence type="predicted"/>